<dbReference type="InParanoid" id="A0A200R5E7"/>
<evidence type="ECO:0000256" key="4">
    <source>
        <dbReference type="ARBA" id="ARBA00022833"/>
    </source>
</evidence>
<dbReference type="PROSITE" id="PS50016">
    <property type="entry name" value="ZF_PHD_2"/>
    <property type="match status" value="1"/>
</dbReference>
<evidence type="ECO:0000256" key="2">
    <source>
        <dbReference type="ARBA" id="ARBA00022723"/>
    </source>
</evidence>
<dbReference type="Pfam" id="PF16135">
    <property type="entry name" value="TDBD"/>
    <property type="match status" value="2"/>
</dbReference>
<dbReference type="InterPro" id="IPR011011">
    <property type="entry name" value="Znf_FYVE_PHD"/>
</dbReference>
<evidence type="ECO:0000313" key="10">
    <source>
        <dbReference type="Proteomes" id="UP000195402"/>
    </source>
</evidence>
<comment type="subcellular location">
    <subcellularLocation>
        <location evidence="1">Nucleus</location>
    </subcellularLocation>
</comment>
<feature type="domain" description="PHD-type" evidence="8">
    <location>
        <begin position="727"/>
        <end position="772"/>
    </location>
</feature>
<dbReference type="PROSITE" id="PS01359">
    <property type="entry name" value="ZF_PHD_1"/>
    <property type="match status" value="1"/>
</dbReference>
<accession>A0A200R5E7</accession>
<dbReference type="EMBL" id="MVGT01000437">
    <property type="protein sequence ID" value="OVA17928.1"/>
    <property type="molecule type" value="Genomic_DNA"/>
</dbReference>
<feature type="region of interest" description="Disordered" evidence="7">
    <location>
        <begin position="603"/>
        <end position="627"/>
    </location>
</feature>
<dbReference type="GO" id="GO:0000977">
    <property type="term" value="F:RNA polymerase II transcription regulatory region sequence-specific DNA binding"/>
    <property type="evidence" value="ECO:0007669"/>
    <property type="project" value="TreeGrafter"/>
</dbReference>
<keyword evidence="5" id="KW-0539">Nucleus</keyword>
<dbReference type="SMART" id="SM00249">
    <property type="entry name" value="PHD"/>
    <property type="match status" value="2"/>
</dbReference>
<evidence type="ECO:0000256" key="1">
    <source>
        <dbReference type="ARBA" id="ARBA00004123"/>
    </source>
</evidence>
<dbReference type="InterPro" id="IPR019786">
    <property type="entry name" value="Zinc_finger_PHD-type_CS"/>
</dbReference>
<dbReference type="FunFam" id="3.40.630.30:FF:000073">
    <property type="entry name" value="PHD finger family protein"/>
    <property type="match status" value="1"/>
</dbReference>
<dbReference type="FunCoup" id="A0A200R5E7">
    <property type="interactions" value="2027"/>
</dbReference>
<keyword evidence="2" id="KW-0479">Metal-binding</keyword>
<keyword evidence="3 6" id="KW-0863">Zinc-finger</keyword>
<dbReference type="InterPro" id="IPR001965">
    <property type="entry name" value="Znf_PHD"/>
</dbReference>
<sequence length="1125" mass="123430">MANCADSEGFVLLSGPRTGLKREFAFALKAQSELFGSLGRTRASKLQKCPSSNGVSENSSNKRFKSCSSSSNDELDKNSVTKNHLVKSPSDEEQKSDLTMSQTSEEPNFDSLKSPTSEEPSTNLVGSPKAEGTGAETRIVIDVNRERNNASLEKPLKFYTRSAFKRKTEPKEISFSVKTSGSSIDEATVTVDVCKDEAIVTVDDCKNEAIVSVDVCKNEGIVTVDDCKNEATISADVCMNEAIVTVDDCKNEAIVSADVCINEEIVTVDDCKNEATISADIWMNEAIATVDVCRNEAIISADVCKNEAIVKVDLCRNEAIISADVCKTEAIVSADVCKNEAIVSADVCKNEAIVSADVCNNEDIASADVSKNEAIVSSDVCKNEAIVVSSDVCKNEAIVVTADVCINEATAEGEGKTTDMASPLRTPSTNKLEMKMSKKIALTKFPTKTKELLETGMLEGLPIRYIFGKKKEGLKGMIKDCGILCFCSSCKGCNVVTPLQFERHAGSGNKRAPDYIYLENGNTIRDVLNACKDAPLDTLEATIQSAICSSPVKKATVCLNCKRPLPASRIMKTAILCTSCLELKKSQASPACMSGANTRSLKSVLTPKSSESASKCASRQNKSNRGKLTRKDLRLHKLVFEEEGLPDGTELAYYIRGQKLLEGYKKGFGIFCRCCNSEVSPSQFEAHAGWASRRKPYLNIYTSNGVSLHELSVSLSKGRKFSAKDNDDLCSICADFGDLLLCDGCPRAFHRDCVGLSTVPHGKWYCSYCQLLYQREKFCEHNENAKAAGRVSGEDPIEQITQRCIRTVKIQDTEVGGCVLCRSHGFSKSGFGPRTVLLCDQCEKEYHVGCLKDHKMADLRELPEGEWFCCTDCNRIHSALQELLVRGPEKLPDSVSHVIKAKHVEGSSDDNDDLDVRWTLLSGKLATPECRLLLSKAVAIFHDRFDPIVDSKTGRDLIPSMVYGRNIRDQEFGGMYCAVLTANSTVVSAGILRIFGREVAELPLVATSSENQGRGYFQSLFSCVEQLLGSLNVKNLALPAAEEAESIWTNKFSFKKMTQDQLSVYRRDCQMMTFQGTSMLEKPVPRCPIVGNSTVVRGFELVYREKRYFPWSIKRDIFVATERKN</sequence>
<keyword evidence="4" id="KW-0862">Zinc</keyword>
<dbReference type="InterPro" id="IPR059153">
    <property type="entry name" value="NSD_PHD-1st"/>
</dbReference>
<dbReference type="Pfam" id="PF23011">
    <property type="entry name" value="PHD-1st_NSD"/>
    <property type="match status" value="1"/>
</dbReference>
<feature type="compositionally biased region" description="Polar residues" evidence="7">
    <location>
        <begin position="603"/>
        <end position="621"/>
    </location>
</feature>
<dbReference type="Pfam" id="PF23209">
    <property type="entry name" value="IDM1_C"/>
    <property type="match status" value="1"/>
</dbReference>
<gene>
    <name evidence="9" type="ORF">BVC80_1835g328</name>
</gene>
<dbReference type="Proteomes" id="UP000195402">
    <property type="component" value="Unassembled WGS sequence"/>
</dbReference>
<feature type="compositionally biased region" description="Low complexity" evidence="7">
    <location>
        <begin position="58"/>
        <end position="72"/>
    </location>
</feature>
<reference evidence="9 10" key="1">
    <citation type="journal article" date="2017" name="Mol. Plant">
        <title>The Genome of Medicinal Plant Macleaya cordata Provides New Insights into Benzylisoquinoline Alkaloids Metabolism.</title>
        <authorList>
            <person name="Liu X."/>
            <person name="Liu Y."/>
            <person name="Huang P."/>
            <person name="Ma Y."/>
            <person name="Qing Z."/>
            <person name="Tang Q."/>
            <person name="Cao H."/>
            <person name="Cheng P."/>
            <person name="Zheng Y."/>
            <person name="Yuan Z."/>
            <person name="Zhou Y."/>
            <person name="Liu J."/>
            <person name="Tang Z."/>
            <person name="Zhuo Y."/>
            <person name="Zhang Y."/>
            <person name="Yu L."/>
            <person name="Huang J."/>
            <person name="Yang P."/>
            <person name="Peng Q."/>
            <person name="Zhang J."/>
            <person name="Jiang W."/>
            <person name="Zhang Z."/>
            <person name="Lin K."/>
            <person name="Ro D.K."/>
            <person name="Chen X."/>
            <person name="Xiong X."/>
            <person name="Shang Y."/>
            <person name="Huang S."/>
            <person name="Zeng J."/>
        </authorList>
    </citation>
    <scope>NUCLEOTIDE SEQUENCE [LARGE SCALE GENOMIC DNA]</scope>
    <source>
        <strain evidence="10">cv. BLH2017</strain>
        <tissue evidence="9">Root</tissue>
    </source>
</reference>
<dbReference type="PANTHER" id="PTHR47025">
    <property type="entry name" value="AUTOIMMUNE REGULATOR"/>
    <property type="match status" value="1"/>
</dbReference>
<feature type="compositionally biased region" description="Polar residues" evidence="7">
    <location>
        <begin position="97"/>
        <end position="125"/>
    </location>
</feature>
<name>A0A200R5E7_MACCD</name>
<evidence type="ECO:0000259" key="8">
    <source>
        <dbReference type="PROSITE" id="PS50016"/>
    </source>
</evidence>
<evidence type="ECO:0000256" key="3">
    <source>
        <dbReference type="ARBA" id="ARBA00022771"/>
    </source>
</evidence>
<dbReference type="GO" id="GO:0008270">
    <property type="term" value="F:zinc ion binding"/>
    <property type="evidence" value="ECO:0007669"/>
    <property type="project" value="UniProtKB-KW"/>
</dbReference>
<dbReference type="PANTHER" id="PTHR47025:SF2">
    <property type="entry name" value="AUTOIMMUNE REGULATOR"/>
    <property type="match status" value="1"/>
</dbReference>
<dbReference type="GO" id="GO:0042393">
    <property type="term" value="F:histone binding"/>
    <property type="evidence" value="ECO:0007669"/>
    <property type="project" value="TreeGrafter"/>
</dbReference>
<evidence type="ECO:0000256" key="5">
    <source>
        <dbReference type="ARBA" id="ARBA00023242"/>
    </source>
</evidence>
<evidence type="ECO:0000256" key="7">
    <source>
        <dbReference type="SAM" id="MobiDB-lite"/>
    </source>
</evidence>
<dbReference type="OrthoDB" id="1903104at2759"/>
<dbReference type="FunFam" id="3.30.40.10:FF:000506">
    <property type="entry name" value="Acyl-CoA N-acyltransferase with RING/FYVE/PHD-type zinc finger domain"/>
    <property type="match status" value="1"/>
</dbReference>
<evidence type="ECO:0000256" key="6">
    <source>
        <dbReference type="PROSITE-ProRule" id="PRU00146"/>
    </source>
</evidence>
<dbReference type="InterPro" id="IPR032308">
    <property type="entry name" value="TDBD"/>
</dbReference>
<dbReference type="AlphaFoldDB" id="A0A200R5E7"/>
<dbReference type="SUPFAM" id="SSF57903">
    <property type="entry name" value="FYVE/PHD zinc finger"/>
    <property type="match status" value="2"/>
</dbReference>
<dbReference type="GO" id="GO:0005634">
    <property type="term" value="C:nucleus"/>
    <property type="evidence" value="ECO:0007669"/>
    <property type="project" value="UniProtKB-SubCell"/>
</dbReference>
<dbReference type="SUPFAM" id="SSF55729">
    <property type="entry name" value="Acyl-CoA N-acyltransferases (Nat)"/>
    <property type="match status" value="1"/>
</dbReference>
<organism evidence="9 10">
    <name type="scientific">Macleaya cordata</name>
    <name type="common">Five-seeded plume-poppy</name>
    <name type="synonym">Bocconia cordata</name>
    <dbReference type="NCBI Taxonomy" id="56857"/>
    <lineage>
        <taxon>Eukaryota</taxon>
        <taxon>Viridiplantae</taxon>
        <taxon>Streptophyta</taxon>
        <taxon>Embryophyta</taxon>
        <taxon>Tracheophyta</taxon>
        <taxon>Spermatophyta</taxon>
        <taxon>Magnoliopsida</taxon>
        <taxon>Ranunculales</taxon>
        <taxon>Papaveraceae</taxon>
        <taxon>Papaveroideae</taxon>
        <taxon>Macleaya</taxon>
    </lineage>
</organism>
<dbReference type="GO" id="GO:0003682">
    <property type="term" value="F:chromatin binding"/>
    <property type="evidence" value="ECO:0007669"/>
    <property type="project" value="TreeGrafter"/>
</dbReference>
<dbReference type="InterPro" id="IPR013083">
    <property type="entry name" value="Znf_RING/FYVE/PHD"/>
</dbReference>
<feature type="region of interest" description="Disordered" evidence="7">
    <location>
        <begin position="37"/>
        <end position="133"/>
    </location>
</feature>
<dbReference type="GO" id="GO:0045944">
    <property type="term" value="P:positive regulation of transcription by RNA polymerase II"/>
    <property type="evidence" value="ECO:0007669"/>
    <property type="project" value="TreeGrafter"/>
</dbReference>
<comment type="caution">
    <text evidence="9">The sequence shown here is derived from an EMBL/GenBank/DDBJ whole genome shotgun (WGS) entry which is preliminary data.</text>
</comment>
<protein>
    <submittedName>
        <fullName evidence="9">Zinc finger protein</fullName>
    </submittedName>
</protein>
<evidence type="ECO:0000313" key="9">
    <source>
        <dbReference type="EMBL" id="OVA17928.1"/>
    </source>
</evidence>
<dbReference type="InterPro" id="IPR019787">
    <property type="entry name" value="Znf_PHD-finger"/>
</dbReference>
<dbReference type="InterPro" id="IPR016181">
    <property type="entry name" value="Acyl_CoA_acyltransferase"/>
</dbReference>
<keyword evidence="10" id="KW-1185">Reference proteome</keyword>
<dbReference type="STRING" id="56857.A0A200R5E7"/>
<dbReference type="Gene3D" id="3.30.40.10">
    <property type="entry name" value="Zinc/RING finger domain, C3HC4 (zinc finger)"/>
    <property type="match status" value="2"/>
</dbReference>
<dbReference type="InterPro" id="IPR056511">
    <property type="entry name" value="IDM1_C"/>
</dbReference>
<proteinExistence type="predicted"/>